<dbReference type="Pfam" id="PF07992">
    <property type="entry name" value="Pyr_redox_2"/>
    <property type="match status" value="1"/>
</dbReference>
<dbReference type="InterPro" id="IPR023753">
    <property type="entry name" value="FAD/NAD-binding_dom"/>
</dbReference>
<dbReference type="SUPFAM" id="SSF51905">
    <property type="entry name" value="FAD/NAD(P)-binding domain"/>
    <property type="match status" value="1"/>
</dbReference>
<dbReference type="EMBL" id="PVNL01000112">
    <property type="protein sequence ID" value="PRQ02602.1"/>
    <property type="molecule type" value="Genomic_DNA"/>
</dbReference>
<evidence type="ECO:0000313" key="2">
    <source>
        <dbReference type="EMBL" id="PRQ02602.1"/>
    </source>
</evidence>
<dbReference type="Gene3D" id="3.50.50.60">
    <property type="entry name" value="FAD/NAD(P)-binding domain"/>
    <property type="match status" value="2"/>
</dbReference>
<proteinExistence type="predicted"/>
<dbReference type="RefSeq" id="WP_280524042.1">
    <property type="nucleotide sequence ID" value="NZ_PVNL01000112.1"/>
</dbReference>
<reference evidence="2 3" key="1">
    <citation type="submission" date="2018-03" db="EMBL/GenBank/DDBJ databases">
        <title>Draft Genome Sequences of the Obligatory Marine Myxobacteria Enhygromyxa salina SWB007.</title>
        <authorList>
            <person name="Poehlein A."/>
            <person name="Moghaddam J.A."/>
            <person name="Harms H."/>
            <person name="Alanjari M."/>
            <person name="Koenig G.M."/>
            <person name="Daniel R."/>
            <person name="Schaeberle T.F."/>
        </authorList>
    </citation>
    <scope>NUCLEOTIDE SEQUENCE [LARGE SCALE GENOMIC DNA]</scope>
    <source>
        <strain evidence="2 3">SWB007</strain>
    </source>
</reference>
<feature type="domain" description="FAD/NAD(P)-binding" evidence="1">
    <location>
        <begin position="6"/>
        <end position="98"/>
    </location>
</feature>
<gene>
    <name evidence="2" type="ORF">ENSA7_55740</name>
</gene>
<dbReference type="Proteomes" id="UP000238823">
    <property type="component" value="Unassembled WGS sequence"/>
</dbReference>
<evidence type="ECO:0000259" key="1">
    <source>
        <dbReference type="Pfam" id="PF07992"/>
    </source>
</evidence>
<dbReference type="AlphaFoldDB" id="A0A2S9YC18"/>
<evidence type="ECO:0000313" key="3">
    <source>
        <dbReference type="Proteomes" id="UP000238823"/>
    </source>
</evidence>
<sequence>MTLFEGPQLLPEYSAGAAAQAGRALAAAGVDVRLGVGVDEVARKGKKVVALRARDVRIDTDLVLITTGVRPRTEIFAAAGGGLGPDGSIRVDARCATGSTASTRRASA</sequence>
<protein>
    <submittedName>
        <fullName evidence="2">Coenzyme A disulfide reductase</fullName>
    </submittedName>
</protein>
<name>A0A2S9YC18_9BACT</name>
<organism evidence="2 3">
    <name type="scientific">Enhygromyxa salina</name>
    <dbReference type="NCBI Taxonomy" id="215803"/>
    <lineage>
        <taxon>Bacteria</taxon>
        <taxon>Pseudomonadati</taxon>
        <taxon>Myxococcota</taxon>
        <taxon>Polyangia</taxon>
        <taxon>Nannocystales</taxon>
        <taxon>Nannocystaceae</taxon>
        <taxon>Enhygromyxa</taxon>
    </lineage>
</organism>
<comment type="caution">
    <text evidence="2">The sequence shown here is derived from an EMBL/GenBank/DDBJ whole genome shotgun (WGS) entry which is preliminary data.</text>
</comment>
<dbReference type="InterPro" id="IPR036188">
    <property type="entry name" value="FAD/NAD-bd_sf"/>
</dbReference>
<dbReference type="GO" id="GO:0016491">
    <property type="term" value="F:oxidoreductase activity"/>
    <property type="evidence" value="ECO:0007669"/>
    <property type="project" value="InterPro"/>
</dbReference>
<accession>A0A2S9YC18</accession>